<keyword evidence="7" id="KW-1185">Reference proteome</keyword>
<dbReference type="PROSITE" id="PS50987">
    <property type="entry name" value="HTH_ARSR_2"/>
    <property type="match status" value="1"/>
</dbReference>
<proteinExistence type="predicted"/>
<dbReference type="InterPro" id="IPR051081">
    <property type="entry name" value="HTH_MetalResp_TranReg"/>
</dbReference>
<dbReference type="PANTHER" id="PTHR33154">
    <property type="entry name" value="TRANSCRIPTIONAL REGULATOR, ARSR FAMILY"/>
    <property type="match status" value="1"/>
</dbReference>
<organism evidence="6 7">
    <name type="scientific">Amycolatopsis acidiphila</name>
    <dbReference type="NCBI Taxonomy" id="715473"/>
    <lineage>
        <taxon>Bacteria</taxon>
        <taxon>Bacillati</taxon>
        <taxon>Actinomycetota</taxon>
        <taxon>Actinomycetes</taxon>
        <taxon>Pseudonocardiales</taxon>
        <taxon>Pseudonocardiaceae</taxon>
        <taxon>Amycolatopsis</taxon>
    </lineage>
</organism>
<gene>
    <name evidence="6" type="ORF">FNH06_11770</name>
</gene>
<dbReference type="PRINTS" id="PR00778">
    <property type="entry name" value="HTHARSR"/>
</dbReference>
<dbReference type="Proteomes" id="UP000318578">
    <property type="component" value="Unassembled WGS sequence"/>
</dbReference>
<name>A0A558AFJ3_9PSEU</name>
<keyword evidence="2" id="KW-0238">DNA-binding</keyword>
<dbReference type="OrthoDB" id="3173333at2"/>
<dbReference type="Gene3D" id="1.10.10.10">
    <property type="entry name" value="Winged helix-like DNA-binding domain superfamily/Winged helix DNA-binding domain"/>
    <property type="match status" value="1"/>
</dbReference>
<dbReference type="GO" id="GO:0003677">
    <property type="term" value="F:DNA binding"/>
    <property type="evidence" value="ECO:0007669"/>
    <property type="project" value="UniProtKB-KW"/>
</dbReference>
<feature type="region of interest" description="Disordered" evidence="4">
    <location>
        <begin position="91"/>
        <end position="122"/>
    </location>
</feature>
<feature type="domain" description="HTH arsR-type" evidence="5">
    <location>
        <begin position="1"/>
        <end position="95"/>
    </location>
</feature>
<evidence type="ECO:0000259" key="5">
    <source>
        <dbReference type="PROSITE" id="PS50987"/>
    </source>
</evidence>
<dbReference type="CDD" id="cd00090">
    <property type="entry name" value="HTH_ARSR"/>
    <property type="match status" value="1"/>
</dbReference>
<dbReference type="PANTHER" id="PTHR33154:SF33">
    <property type="entry name" value="TRANSCRIPTIONAL REPRESSOR SDPR"/>
    <property type="match status" value="1"/>
</dbReference>
<accession>A0A558AFJ3</accession>
<keyword evidence="1" id="KW-0805">Transcription regulation</keyword>
<sequence length="122" mass="13447">MTDADPQATEAFKALGDPVRWSIVRELAQVDELAFSTLEEILPLSKPAVSYHTRILTQAGLLTVRKQGRHYFYALRRELVRELVEQVRGLAPAGRGGRPGSPVTAVRSAAPDEPEDPGLLTW</sequence>
<dbReference type="SMART" id="SM00418">
    <property type="entry name" value="HTH_ARSR"/>
    <property type="match status" value="1"/>
</dbReference>
<evidence type="ECO:0000256" key="1">
    <source>
        <dbReference type="ARBA" id="ARBA00023015"/>
    </source>
</evidence>
<dbReference type="Pfam" id="PF12840">
    <property type="entry name" value="HTH_20"/>
    <property type="match status" value="1"/>
</dbReference>
<dbReference type="NCBIfam" id="NF033788">
    <property type="entry name" value="HTH_metalloreg"/>
    <property type="match status" value="1"/>
</dbReference>
<dbReference type="InterPro" id="IPR036388">
    <property type="entry name" value="WH-like_DNA-bd_sf"/>
</dbReference>
<dbReference type="SUPFAM" id="SSF46785">
    <property type="entry name" value="Winged helix' DNA-binding domain"/>
    <property type="match status" value="1"/>
</dbReference>
<dbReference type="RefSeq" id="WP_144637552.1">
    <property type="nucleotide sequence ID" value="NZ_BNAX01000001.1"/>
</dbReference>
<dbReference type="InterPro" id="IPR036390">
    <property type="entry name" value="WH_DNA-bd_sf"/>
</dbReference>
<evidence type="ECO:0000256" key="3">
    <source>
        <dbReference type="ARBA" id="ARBA00023163"/>
    </source>
</evidence>
<dbReference type="AlphaFoldDB" id="A0A558AFJ3"/>
<dbReference type="EMBL" id="VJZA01000014">
    <property type="protein sequence ID" value="TVT23003.1"/>
    <property type="molecule type" value="Genomic_DNA"/>
</dbReference>
<dbReference type="GO" id="GO:0003700">
    <property type="term" value="F:DNA-binding transcription factor activity"/>
    <property type="evidence" value="ECO:0007669"/>
    <property type="project" value="InterPro"/>
</dbReference>
<evidence type="ECO:0000256" key="4">
    <source>
        <dbReference type="SAM" id="MobiDB-lite"/>
    </source>
</evidence>
<comment type="caution">
    <text evidence="6">The sequence shown here is derived from an EMBL/GenBank/DDBJ whole genome shotgun (WGS) entry which is preliminary data.</text>
</comment>
<evidence type="ECO:0000313" key="6">
    <source>
        <dbReference type="EMBL" id="TVT23003.1"/>
    </source>
</evidence>
<reference evidence="6 7" key="1">
    <citation type="submission" date="2019-07" db="EMBL/GenBank/DDBJ databases">
        <title>New species of Amycolatopsis and Streptomyces.</title>
        <authorList>
            <person name="Duangmal K."/>
            <person name="Teo W.F.A."/>
            <person name="Lipun K."/>
        </authorList>
    </citation>
    <scope>NUCLEOTIDE SEQUENCE [LARGE SCALE GENOMIC DNA]</scope>
    <source>
        <strain evidence="6 7">JCM 30562</strain>
    </source>
</reference>
<evidence type="ECO:0000256" key="2">
    <source>
        <dbReference type="ARBA" id="ARBA00023125"/>
    </source>
</evidence>
<keyword evidence="3" id="KW-0804">Transcription</keyword>
<evidence type="ECO:0000313" key="7">
    <source>
        <dbReference type="Proteomes" id="UP000318578"/>
    </source>
</evidence>
<protein>
    <submittedName>
        <fullName evidence="6">Helix-turn-helix transcriptional regulator</fullName>
    </submittedName>
</protein>
<dbReference type="InterPro" id="IPR001845">
    <property type="entry name" value="HTH_ArsR_DNA-bd_dom"/>
</dbReference>
<dbReference type="InterPro" id="IPR011991">
    <property type="entry name" value="ArsR-like_HTH"/>
</dbReference>